<organism evidence="1 2">
    <name type="scientific">Agathobacter rectalis</name>
    <dbReference type="NCBI Taxonomy" id="39491"/>
    <lineage>
        <taxon>Bacteria</taxon>
        <taxon>Bacillati</taxon>
        <taxon>Bacillota</taxon>
        <taxon>Clostridia</taxon>
        <taxon>Lachnospirales</taxon>
        <taxon>Lachnospiraceae</taxon>
        <taxon>Agathobacter</taxon>
    </lineage>
</organism>
<name>A0A3E4YL97_9FIRM</name>
<gene>
    <name evidence="1" type="ORF">DXB99_01650</name>
</gene>
<evidence type="ECO:0000313" key="1">
    <source>
        <dbReference type="EMBL" id="RGM75261.1"/>
    </source>
</evidence>
<accession>A0A3E4YL97</accession>
<reference evidence="1 2" key="1">
    <citation type="submission" date="2018-08" db="EMBL/GenBank/DDBJ databases">
        <title>A genome reference for cultivated species of the human gut microbiota.</title>
        <authorList>
            <person name="Zou Y."/>
            <person name="Xue W."/>
            <person name="Luo G."/>
        </authorList>
    </citation>
    <scope>NUCLEOTIDE SEQUENCE [LARGE SCALE GENOMIC DNA]</scope>
    <source>
        <strain evidence="1 2">OM07-13</strain>
    </source>
</reference>
<dbReference type="EMBL" id="QSTP01000001">
    <property type="protein sequence ID" value="RGM75261.1"/>
    <property type="molecule type" value="Genomic_DNA"/>
</dbReference>
<dbReference type="AlphaFoldDB" id="A0A3E4YL97"/>
<sequence length="83" mass="9565">MLQKIIRDKLIKTKINDDDIVRGCFLDGLYQAINDYHKKYESYETKAEAMLVFNTVNSINNALDTEHNAENIKVINKDNDATT</sequence>
<dbReference type="Proteomes" id="UP000260758">
    <property type="component" value="Unassembled WGS sequence"/>
</dbReference>
<comment type="caution">
    <text evidence="1">The sequence shown here is derived from an EMBL/GenBank/DDBJ whole genome shotgun (WGS) entry which is preliminary data.</text>
</comment>
<proteinExistence type="predicted"/>
<dbReference type="RefSeq" id="WP_117718019.1">
    <property type="nucleotide sequence ID" value="NZ_QSTP01000001.1"/>
</dbReference>
<protein>
    <submittedName>
        <fullName evidence="1">Uncharacterized protein</fullName>
    </submittedName>
</protein>
<evidence type="ECO:0000313" key="2">
    <source>
        <dbReference type="Proteomes" id="UP000260758"/>
    </source>
</evidence>